<feature type="compositionally biased region" description="Basic and acidic residues" evidence="1">
    <location>
        <begin position="22"/>
        <end position="38"/>
    </location>
</feature>
<dbReference type="EMBL" id="CAJFDH010000002">
    <property type="protein sequence ID" value="CAD5210600.1"/>
    <property type="molecule type" value="Genomic_DNA"/>
</dbReference>
<evidence type="ECO:0000313" key="3">
    <source>
        <dbReference type="EMBL" id="CAD5210600.1"/>
    </source>
</evidence>
<dbReference type="Pfam" id="PF00615">
    <property type="entry name" value="RGS"/>
    <property type="match status" value="2"/>
</dbReference>
<dbReference type="PANTHER" id="PTHR10845">
    <property type="entry name" value="REGULATOR OF G PROTEIN SIGNALING"/>
    <property type="match status" value="1"/>
</dbReference>
<keyword evidence="4" id="KW-1185">Reference proteome</keyword>
<dbReference type="Proteomes" id="UP000783686">
    <property type="component" value="Unassembled WGS sequence"/>
</dbReference>
<evidence type="ECO:0000313" key="4">
    <source>
        <dbReference type="Proteomes" id="UP000614601"/>
    </source>
</evidence>
<sequence>MWRSFACEQQFLSEYFRSRSAEQKLAEAEFSKPEKGELEEPIPEVLESSKEEEDTVDTVKTPETDTLEEESLEKLDLEEPSEQPEEVKPTEKPKPKVDITKQHIMTSASMFDKTAHSDRPAPEMPAIVGIEYPRAASWSSSTVEEILRDSIGRQVFRCFLFQSLAEENLLFVEAIEKLEKDKDGKHIRDGVKGLLDDYGSYINLSSKSMAMLKEAAATDNPDPKALEVAHKEISKLLENDQFPRFRRSAIYIEFLEQLLPRSYAERWSQSFEALLGNQVGRHHFRQYLFSVHAEENLRFWEAVVEFRGLKDKSPAMQNMGKTIYNQYLKEGAHNEIFLPFGVRQGVEKLLKEEVDQHLFDNAIKHVEQLLKNDPYVRFLQSKEYNDLLAKLKN</sequence>
<dbReference type="SMART" id="SM00315">
    <property type="entry name" value="RGS"/>
    <property type="match status" value="2"/>
</dbReference>
<proteinExistence type="predicted"/>
<dbReference type="OrthoDB" id="196547at2759"/>
<dbReference type="SUPFAM" id="SSF48097">
    <property type="entry name" value="Regulator of G-protein signaling, RGS"/>
    <property type="match status" value="2"/>
</dbReference>
<dbReference type="EMBL" id="CAJFCW020000002">
    <property type="protein sequence ID" value="CAG9091685.1"/>
    <property type="molecule type" value="Genomic_DNA"/>
</dbReference>
<comment type="caution">
    <text evidence="3">The sequence shown here is derived from an EMBL/GenBank/DDBJ whole genome shotgun (WGS) entry which is preliminary data.</text>
</comment>
<feature type="region of interest" description="Disordered" evidence="1">
    <location>
        <begin position="22"/>
        <end position="95"/>
    </location>
</feature>
<feature type="compositionally biased region" description="Basic and acidic residues" evidence="1">
    <location>
        <begin position="85"/>
        <end position="95"/>
    </location>
</feature>
<dbReference type="AlphaFoldDB" id="A0A811K5E9"/>
<gene>
    <name evidence="3" type="ORF">BOKJ2_LOCUS3275</name>
</gene>
<name>A0A811K5E9_9BILA</name>
<reference evidence="3" key="1">
    <citation type="submission" date="2020-09" db="EMBL/GenBank/DDBJ databases">
        <authorList>
            <person name="Kikuchi T."/>
        </authorList>
    </citation>
    <scope>NUCLEOTIDE SEQUENCE</scope>
    <source>
        <strain evidence="3">SH1</strain>
    </source>
</reference>
<feature type="domain" description="RGS" evidence="2">
    <location>
        <begin position="270"/>
        <end position="388"/>
    </location>
</feature>
<dbReference type="InterPro" id="IPR016137">
    <property type="entry name" value="RGS"/>
</dbReference>
<dbReference type="CDD" id="cd07440">
    <property type="entry name" value="RGS"/>
    <property type="match status" value="1"/>
</dbReference>
<dbReference type="InterPro" id="IPR044926">
    <property type="entry name" value="RGS_subdomain_2"/>
</dbReference>
<dbReference type="PANTHER" id="PTHR10845:SF235">
    <property type="entry name" value="REGULATOR OF G-PROTEIN SIGNALING RGS-3"/>
    <property type="match status" value="1"/>
</dbReference>
<accession>A0A811K5E9</accession>
<dbReference type="PROSITE" id="PS50132">
    <property type="entry name" value="RGS"/>
    <property type="match status" value="2"/>
</dbReference>
<dbReference type="InterPro" id="IPR036305">
    <property type="entry name" value="RGS_sf"/>
</dbReference>
<protein>
    <recommendedName>
        <fullName evidence="2">RGS domain-containing protein</fullName>
    </recommendedName>
</protein>
<dbReference type="PRINTS" id="PR01301">
    <property type="entry name" value="RGSPROTEIN"/>
</dbReference>
<evidence type="ECO:0000256" key="1">
    <source>
        <dbReference type="SAM" id="MobiDB-lite"/>
    </source>
</evidence>
<feature type="domain" description="RGS" evidence="2">
    <location>
        <begin position="142"/>
        <end position="255"/>
    </location>
</feature>
<evidence type="ECO:0000259" key="2">
    <source>
        <dbReference type="PROSITE" id="PS50132"/>
    </source>
</evidence>
<dbReference type="Proteomes" id="UP000614601">
    <property type="component" value="Unassembled WGS sequence"/>
</dbReference>
<organism evidence="3 4">
    <name type="scientific">Bursaphelenchus okinawaensis</name>
    <dbReference type="NCBI Taxonomy" id="465554"/>
    <lineage>
        <taxon>Eukaryota</taxon>
        <taxon>Metazoa</taxon>
        <taxon>Ecdysozoa</taxon>
        <taxon>Nematoda</taxon>
        <taxon>Chromadorea</taxon>
        <taxon>Rhabditida</taxon>
        <taxon>Tylenchina</taxon>
        <taxon>Tylenchomorpha</taxon>
        <taxon>Aphelenchoidea</taxon>
        <taxon>Aphelenchoididae</taxon>
        <taxon>Bursaphelenchus</taxon>
    </lineage>
</organism>
<dbReference type="Gene3D" id="1.10.167.10">
    <property type="entry name" value="Regulator of G-protein Signalling 4, domain 2"/>
    <property type="match status" value="2"/>
</dbReference>